<keyword evidence="8 12" id="KW-0798">TonB box</keyword>
<feature type="chain" id="PRO_5031552584" evidence="13">
    <location>
        <begin position="23"/>
        <end position="732"/>
    </location>
</feature>
<gene>
    <name evidence="16" type="ORF">FHS74_005198</name>
</gene>
<dbReference type="InterPro" id="IPR000531">
    <property type="entry name" value="Beta-barrel_TonB"/>
</dbReference>
<dbReference type="CDD" id="cd01347">
    <property type="entry name" value="ligand_gated_channel"/>
    <property type="match status" value="1"/>
</dbReference>
<evidence type="ECO:0000256" key="13">
    <source>
        <dbReference type="SAM" id="SignalP"/>
    </source>
</evidence>
<reference evidence="16 17" key="1">
    <citation type="submission" date="2020-08" db="EMBL/GenBank/DDBJ databases">
        <title>Genomic Encyclopedia of Type Strains, Phase IV (KMG-IV): sequencing the most valuable type-strain genomes for metagenomic binning, comparative biology and taxonomic classification.</title>
        <authorList>
            <person name="Goeker M."/>
        </authorList>
    </citation>
    <scope>NUCLEOTIDE SEQUENCE [LARGE SCALE GENOMIC DNA]</scope>
    <source>
        <strain evidence="16 17">DSM 22198</strain>
    </source>
</reference>
<evidence type="ECO:0000256" key="1">
    <source>
        <dbReference type="ARBA" id="ARBA00004571"/>
    </source>
</evidence>
<keyword evidence="7" id="KW-0406">Ion transport</keyword>
<dbReference type="GO" id="GO:0006826">
    <property type="term" value="P:iron ion transport"/>
    <property type="evidence" value="ECO:0007669"/>
    <property type="project" value="UniProtKB-KW"/>
</dbReference>
<keyword evidence="3 11" id="KW-1134">Transmembrane beta strand</keyword>
<dbReference type="Pfam" id="PF00593">
    <property type="entry name" value="TonB_dep_Rec_b-barrel"/>
    <property type="match status" value="1"/>
</dbReference>
<evidence type="ECO:0000259" key="14">
    <source>
        <dbReference type="Pfam" id="PF00593"/>
    </source>
</evidence>
<evidence type="ECO:0000256" key="2">
    <source>
        <dbReference type="ARBA" id="ARBA00022448"/>
    </source>
</evidence>
<keyword evidence="2 11" id="KW-0813">Transport</keyword>
<dbReference type="PROSITE" id="PS52016">
    <property type="entry name" value="TONB_DEPENDENT_REC_3"/>
    <property type="match status" value="1"/>
</dbReference>
<evidence type="ECO:0000313" key="16">
    <source>
        <dbReference type="EMBL" id="MBB6254608.1"/>
    </source>
</evidence>
<dbReference type="EMBL" id="JACIIZ010000018">
    <property type="protein sequence ID" value="MBB6254608.1"/>
    <property type="molecule type" value="Genomic_DNA"/>
</dbReference>
<feature type="domain" description="TonB-dependent receptor-like beta-barrel" evidence="14">
    <location>
        <begin position="279"/>
        <end position="692"/>
    </location>
</feature>
<evidence type="ECO:0000256" key="4">
    <source>
        <dbReference type="ARBA" id="ARBA00022496"/>
    </source>
</evidence>
<keyword evidence="5 11" id="KW-0812">Transmembrane</keyword>
<keyword evidence="6" id="KW-0408">Iron</keyword>
<dbReference type="RefSeq" id="WP_184807134.1">
    <property type="nucleotide sequence ID" value="NZ_JACIIZ010000018.1"/>
</dbReference>
<accession>A0A7X0EF62</accession>
<comment type="subcellular location">
    <subcellularLocation>
        <location evidence="1 11">Cell outer membrane</location>
        <topology evidence="1 11">Multi-pass membrane protein</topology>
    </subcellularLocation>
</comment>
<keyword evidence="17" id="KW-1185">Reference proteome</keyword>
<evidence type="ECO:0000256" key="8">
    <source>
        <dbReference type="ARBA" id="ARBA00023077"/>
    </source>
</evidence>
<proteinExistence type="inferred from homology"/>
<dbReference type="GO" id="GO:0009279">
    <property type="term" value="C:cell outer membrane"/>
    <property type="evidence" value="ECO:0007669"/>
    <property type="project" value="UniProtKB-SubCell"/>
</dbReference>
<dbReference type="Proteomes" id="UP000539175">
    <property type="component" value="Unassembled WGS sequence"/>
</dbReference>
<keyword evidence="4" id="KW-0410">Iron transport</keyword>
<evidence type="ECO:0000256" key="11">
    <source>
        <dbReference type="PROSITE-ProRule" id="PRU01360"/>
    </source>
</evidence>
<dbReference type="InterPro" id="IPR039426">
    <property type="entry name" value="TonB-dep_rcpt-like"/>
</dbReference>
<dbReference type="InterPro" id="IPR012910">
    <property type="entry name" value="Plug_dom"/>
</dbReference>
<dbReference type="PANTHER" id="PTHR32552">
    <property type="entry name" value="FERRICHROME IRON RECEPTOR-RELATED"/>
    <property type="match status" value="1"/>
</dbReference>
<feature type="signal peptide" evidence="13">
    <location>
        <begin position="1"/>
        <end position="22"/>
    </location>
</feature>
<evidence type="ECO:0000256" key="5">
    <source>
        <dbReference type="ARBA" id="ARBA00022692"/>
    </source>
</evidence>
<sequence>MRKRALLAATALASLITIPGHAQTSAAPAPQGGTPQAAPQQLEDIVVTAERRQETTQKTPIAITAFSGDTLEQRGVSSSTDLNNMVPGLAVGNNGSGSVQIAIRGIGSTNDTEVGDPAVAFNVDGVYMARSRAAIGALYDIDRIEVLRGPQGTLYGRNATAGSINVITKRPSEKLEGAASLDYGNYNSLQTSGMLNVPLTDTLAVRAAFQTSRHDGYTNNGRSSNFNDEDTQAGRLQIQLTPSETFKALLSVDVFHEGGVGYAAAPIGQYAKFGSPYTYPMSADGSLNHTNKGVALTTDWDLGFATLTYVGSYREDTDRTHGGSTQSGTCQAPSGTYCASTIFHSNEDQTSHELRLANSDGPLKWVAGLYYFKENNDVLFALDPVAGIASLAFVQPSVMEESKAAFAQATYGITDSLRVTGGLRYTEDTKARTGATEAFGHIVGDAYVGGSALYLNNASYTWQSTNWKLGAEYDLAPDSLLYASVGTGYKAGGYGDGAPPNNNPYQPEKLTAYEVGVKNQFMDKRLQLNLTGFYYDYRDFQVSAIGQVAGQASTVTVNAGTAEVYGVEVEGAALLTASDRVDGSVSYIHARYTDFILASGDVFHRSGAAVYTGNTLAKSPEWTVNLGYQHMWDLASGAMITARVDSVYVGDQNLDYRNFAVTEQKAYTKTNLSLAYDDADRRWRVMAYVRNLENNAVLVVANPDTNGSGNIYAGSGSYAPPRTYGVRVSANF</sequence>
<keyword evidence="10 11" id="KW-0998">Cell outer membrane</keyword>
<evidence type="ECO:0000256" key="9">
    <source>
        <dbReference type="ARBA" id="ARBA00023136"/>
    </source>
</evidence>
<comment type="similarity">
    <text evidence="11 12">Belongs to the TonB-dependent receptor family.</text>
</comment>
<keyword evidence="13" id="KW-0732">Signal</keyword>
<dbReference type="PANTHER" id="PTHR32552:SF81">
    <property type="entry name" value="TONB-DEPENDENT OUTER MEMBRANE RECEPTOR"/>
    <property type="match status" value="1"/>
</dbReference>
<evidence type="ECO:0000256" key="12">
    <source>
        <dbReference type="RuleBase" id="RU003357"/>
    </source>
</evidence>
<protein>
    <submittedName>
        <fullName evidence="16">Iron complex outermembrane receptor protein</fullName>
    </submittedName>
</protein>
<evidence type="ECO:0000259" key="15">
    <source>
        <dbReference type="Pfam" id="PF07715"/>
    </source>
</evidence>
<feature type="domain" description="TonB-dependent receptor plug" evidence="15">
    <location>
        <begin position="56"/>
        <end position="162"/>
    </location>
</feature>
<keyword evidence="9 11" id="KW-0472">Membrane</keyword>
<evidence type="ECO:0000256" key="10">
    <source>
        <dbReference type="ARBA" id="ARBA00023237"/>
    </source>
</evidence>
<comment type="caution">
    <text evidence="16">The sequence shown here is derived from an EMBL/GenBank/DDBJ whole genome shotgun (WGS) entry which is preliminary data.</text>
</comment>
<dbReference type="AlphaFoldDB" id="A0A7X0EF62"/>
<evidence type="ECO:0000256" key="3">
    <source>
        <dbReference type="ARBA" id="ARBA00022452"/>
    </source>
</evidence>
<dbReference type="Pfam" id="PF07715">
    <property type="entry name" value="Plug"/>
    <property type="match status" value="1"/>
</dbReference>
<name>A0A7X0EF62_9PROT</name>
<organism evidence="16 17">
    <name type="scientific">Nitrospirillum iridis</name>
    <dbReference type="NCBI Taxonomy" id="765888"/>
    <lineage>
        <taxon>Bacteria</taxon>
        <taxon>Pseudomonadati</taxon>
        <taxon>Pseudomonadota</taxon>
        <taxon>Alphaproteobacteria</taxon>
        <taxon>Rhodospirillales</taxon>
        <taxon>Azospirillaceae</taxon>
        <taxon>Nitrospirillum</taxon>
    </lineage>
</organism>
<evidence type="ECO:0000256" key="6">
    <source>
        <dbReference type="ARBA" id="ARBA00023004"/>
    </source>
</evidence>
<evidence type="ECO:0000256" key="7">
    <source>
        <dbReference type="ARBA" id="ARBA00023065"/>
    </source>
</evidence>
<dbReference type="SUPFAM" id="SSF56935">
    <property type="entry name" value="Porins"/>
    <property type="match status" value="1"/>
</dbReference>
<dbReference type="Gene3D" id="2.40.170.20">
    <property type="entry name" value="TonB-dependent receptor, beta-barrel domain"/>
    <property type="match status" value="1"/>
</dbReference>
<evidence type="ECO:0000313" key="17">
    <source>
        <dbReference type="Proteomes" id="UP000539175"/>
    </source>
</evidence>
<dbReference type="InterPro" id="IPR036942">
    <property type="entry name" value="Beta-barrel_TonB_sf"/>
</dbReference>
<keyword evidence="16" id="KW-0675">Receptor</keyword>